<feature type="compositionally biased region" description="Low complexity" evidence="1">
    <location>
        <begin position="38"/>
        <end position="48"/>
    </location>
</feature>
<evidence type="ECO:0000256" key="2">
    <source>
        <dbReference type="SAM" id="Phobius"/>
    </source>
</evidence>
<evidence type="ECO:0000256" key="1">
    <source>
        <dbReference type="SAM" id="MobiDB-lite"/>
    </source>
</evidence>
<comment type="caution">
    <text evidence="3">The sequence shown here is derived from an EMBL/GenBank/DDBJ whole genome shotgun (WGS) entry which is preliminary data.</text>
</comment>
<dbReference type="Proteomes" id="UP000734511">
    <property type="component" value="Unassembled WGS sequence"/>
</dbReference>
<keyword evidence="2" id="KW-0472">Membrane</keyword>
<keyword evidence="2" id="KW-0812">Transmembrane</keyword>
<dbReference type="EMBL" id="JAATEJ010000027">
    <property type="protein sequence ID" value="NJP47122.1"/>
    <property type="molecule type" value="Genomic_DNA"/>
</dbReference>
<dbReference type="RefSeq" id="WP_167985971.1">
    <property type="nucleotide sequence ID" value="NZ_JAATEJ010000027.1"/>
</dbReference>
<feature type="region of interest" description="Disordered" evidence="1">
    <location>
        <begin position="1"/>
        <end position="60"/>
    </location>
</feature>
<evidence type="ECO:0000313" key="4">
    <source>
        <dbReference type="Proteomes" id="UP000734511"/>
    </source>
</evidence>
<protein>
    <submittedName>
        <fullName evidence="3">Uncharacterized protein</fullName>
    </submittedName>
</protein>
<feature type="compositionally biased region" description="Low complexity" evidence="1">
    <location>
        <begin position="1"/>
        <end position="17"/>
    </location>
</feature>
<feature type="transmembrane region" description="Helical" evidence="2">
    <location>
        <begin position="127"/>
        <end position="148"/>
    </location>
</feature>
<proteinExistence type="predicted"/>
<keyword evidence="4" id="KW-1185">Reference proteome</keyword>
<accession>A0ABX0ZWI1</accession>
<gene>
    <name evidence="3" type="ORF">HCN08_27510</name>
</gene>
<evidence type="ECO:0000313" key="3">
    <source>
        <dbReference type="EMBL" id="NJP47122.1"/>
    </source>
</evidence>
<organism evidence="3 4">
    <name type="scientific">Actinacidiphila epipremni</name>
    <dbReference type="NCBI Taxonomy" id="2053013"/>
    <lineage>
        <taxon>Bacteria</taxon>
        <taxon>Bacillati</taxon>
        <taxon>Actinomycetota</taxon>
        <taxon>Actinomycetes</taxon>
        <taxon>Kitasatosporales</taxon>
        <taxon>Streptomycetaceae</taxon>
        <taxon>Actinacidiphila</taxon>
    </lineage>
</organism>
<keyword evidence="2" id="KW-1133">Transmembrane helix</keyword>
<name>A0ABX0ZWI1_9ACTN</name>
<reference evidence="3 4" key="1">
    <citation type="submission" date="2020-03" db="EMBL/GenBank/DDBJ databases">
        <title>WGS of actinomycetes isolated from Thailand.</title>
        <authorList>
            <person name="Thawai C."/>
        </authorList>
    </citation>
    <scope>NUCLEOTIDE SEQUENCE [LARGE SCALE GENOMIC DNA]</scope>
    <source>
        <strain evidence="3 4">PRB2-1</strain>
    </source>
</reference>
<sequence length="195" mass="20267">MSDQYPYGSNNSYGGSSPHDDPKVQHTALPSYQPTMPAMPGYGYPQAGAPGGVPPTPPGQLPVPVPGAGWQHGAAGAPGGTGATLMTIGDIAVTESGIVTPAGVLPLRGAVWTVSDMSRTESKTPTYAIVLAVIFFFACLLGLLFLLMKEQVTTGYAQVTVNSGGKYHAVMIPVRGPQDIYAITQQVNYARTLCS</sequence>